<organism evidence="2 3">
    <name type="scientific">Trema orientale</name>
    <name type="common">Charcoal tree</name>
    <name type="synonym">Celtis orientalis</name>
    <dbReference type="NCBI Taxonomy" id="63057"/>
    <lineage>
        <taxon>Eukaryota</taxon>
        <taxon>Viridiplantae</taxon>
        <taxon>Streptophyta</taxon>
        <taxon>Embryophyta</taxon>
        <taxon>Tracheophyta</taxon>
        <taxon>Spermatophyta</taxon>
        <taxon>Magnoliopsida</taxon>
        <taxon>eudicotyledons</taxon>
        <taxon>Gunneridae</taxon>
        <taxon>Pentapetalae</taxon>
        <taxon>rosids</taxon>
        <taxon>fabids</taxon>
        <taxon>Rosales</taxon>
        <taxon>Cannabaceae</taxon>
        <taxon>Trema</taxon>
    </lineage>
</organism>
<dbReference type="OrthoDB" id="686198at2759"/>
<accession>A0A2P5F6X7</accession>
<evidence type="ECO:0000313" key="2">
    <source>
        <dbReference type="EMBL" id="PON93519.1"/>
    </source>
</evidence>
<evidence type="ECO:0000313" key="3">
    <source>
        <dbReference type="Proteomes" id="UP000237000"/>
    </source>
</evidence>
<dbReference type="Proteomes" id="UP000237000">
    <property type="component" value="Unassembled WGS sequence"/>
</dbReference>
<feature type="compositionally biased region" description="Polar residues" evidence="1">
    <location>
        <begin position="25"/>
        <end position="38"/>
    </location>
</feature>
<dbReference type="InterPro" id="IPR045026">
    <property type="entry name" value="LIMYB"/>
</dbReference>
<comment type="caution">
    <text evidence="2">The sequence shown here is derived from an EMBL/GenBank/DDBJ whole genome shotgun (WGS) entry which is preliminary data.</text>
</comment>
<name>A0A2P5F6X7_TREOI</name>
<sequence length="177" mass="19922">VNKSAKKFKKKCPFYEKLCIIFGDSTATGSNAHPSNRSPSRDIDDDKDDDDDDDAISKSANRNQESSLDEDGYKKSKSATSSNPRNGKRAKFSSVLACALETFNENAKRKTELLERSMTISSSHHLIDESVKALDEIEGISGEVYAKAIEKFENEVSRALFLKMPMHRRKDWLLNLK</sequence>
<evidence type="ECO:0000256" key="1">
    <source>
        <dbReference type="SAM" id="MobiDB-lite"/>
    </source>
</evidence>
<feature type="non-terminal residue" evidence="2">
    <location>
        <position position="1"/>
    </location>
</feature>
<reference evidence="3" key="1">
    <citation type="submission" date="2016-06" db="EMBL/GenBank/DDBJ databases">
        <title>Parallel loss of symbiosis genes in relatives of nitrogen-fixing non-legume Parasponia.</title>
        <authorList>
            <person name="Van Velzen R."/>
            <person name="Holmer R."/>
            <person name="Bu F."/>
            <person name="Rutten L."/>
            <person name="Van Zeijl A."/>
            <person name="Liu W."/>
            <person name="Santuari L."/>
            <person name="Cao Q."/>
            <person name="Sharma T."/>
            <person name="Shen D."/>
            <person name="Roswanjaya Y."/>
            <person name="Wardhani T."/>
            <person name="Kalhor M.S."/>
            <person name="Jansen J."/>
            <person name="Van den Hoogen J."/>
            <person name="Gungor B."/>
            <person name="Hartog M."/>
            <person name="Hontelez J."/>
            <person name="Verver J."/>
            <person name="Yang W.-C."/>
            <person name="Schijlen E."/>
            <person name="Repin R."/>
            <person name="Schilthuizen M."/>
            <person name="Schranz E."/>
            <person name="Heidstra R."/>
            <person name="Miyata K."/>
            <person name="Fedorova E."/>
            <person name="Kohlen W."/>
            <person name="Bisseling T."/>
            <person name="Smit S."/>
            <person name="Geurts R."/>
        </authorList>
    </citation>
    <scope>NUCLEOTIDE SEQUENCE [LARGE SCALE GENOMIC DNA]</scope>
    <source>
        <strain evidence="3">cv. RG33-2</strain>
    </source>
</reference>
<dbReference type="EMBL" id="JXTC01000058">
    <property type="protein sequence ID" value="PON93519.1"/>
    <property type="molecule type" value="Genomic_DNA"/>
</dbReference>
<dbReference type="InParanoid" id="A0A2P5F6X7"/>
<dbReference type="PANTHER" id="PTHR47584:SF14">
    <property type="entry name" value="L10-INTERACTING MYB DOMAIN-CONTAINING PROTEIN-LIKE"/>
    <property type="match status" value="1"/>
</dbReference>
<dbReference type="AlphaFoldDB" id="A0A2P5F6X7"/>
<dbReference type="PANTHER" id="PTHR47584">
    <property type="match status" value="1"/>
</dbReference>
<keyword evidence="3" id="KW-1185">Reference proteome</keyword>
<feature type="region of interest" description="Disordered" evidence="1">
    <location>
        <begin position="25"/>
        <end position="89"/>
    </location>
</feature>
<protein>
    <submittedName>
        <fullName evidence="2">Uncharacterized protein</fullName>
    </submittedName>
</protein>
<proteinExistence type="predicted"/>
<feature type="compositionally biased region" description="Acidic residues" evidence="1">
    <location>
        <begin position="45"/>
        <end position="54"/>
    </location>
</feature>
<gene>
    <name evidence="2" type="ORF">TorRG33x02_107970</name>
</gene>